<evidence type="ECO:0000256" key="2">
    <source>
        <dbReference type="SAM" id="MobiDB-lite"/>
    </source>
</evidence>
<gene>
    <name evidence="4" type="ORF">LMG27174_05527</name>
</gene>
<dbReference type="Pfam" id="PF01381">
    <property type="entry name" value="HTH_3"/>
    <property type="match status" value="1"/>
</dbReference>
<dbReference type="GO" id="GO:0003677">
    <property type="term" value="F:DNA binding"/>
    <property type="evidence" value="ECO:0007669"/>
    <property type="project" value="UniProtKB-KW"/>
</dbReference>
<dbReference type="PANTHER" id="PTHR46797">
    <property type="entry name" value="HTH-TYPE TRANSCRIPTIONAL REGULATOR"/>
    <property type="match status" value="1"/>
</dbReference>
<evidence type="ECO:0000313" key="4">
    <source>
        <dbReference type="EMBL" id="CAB3727928.1"/>
    </source>
</evidence>
<evidence type="ECO:0000256" key="1">
    <source>
        <dbReference type="ARBA" id="ARBA00023125"/>
    </source>
</evidence>
<dbReference type="InterPro" id="IPR013096">
    <property type="entry name" value="Cupin_2"/>
</dbReference>
<evidence type="ECO:0000313" key="5">
    <source>
        <dbReference type="Proteomes" id="UP000494205"/>
    </source>
</evidence>
<feature type="domain" description="HTH cro/C1-type" evidence="3">
    <location>
        <begin position="101"/>
        <end position="155"/>
    </location>
</feature>
<dbReference type="CDD" id="cd00093">
    <property type="entry name" value="HTH_XRE"/>
    <property type="match status" value="1"/>
</dbReference>
<keyword evidence="1" id="KW-0238">DNA-binding</keyword>
<dbReference type="CDD" id="cd02209">
    <property type="entry name" value="cupin_XRE_C"/>
    <property type="match status" value="1"/>
</dbReference>
<dbReference type="InterPro" id="IPR011051">
    <property type="entry name" value="RmlC_Cupin_sf"/>
</dbReference>
<protein>
    <recommendedName>
        <fullName evidence="3">HTH cro/C1-type domain-containing protein</fullName>
    </recommendedName>
</protein>
<dbReference type="InterPro" id="IPR050807">
    <property type="entry name" value="TransReg_Diox_bact_type"/>
</dbReference>
<dbReference type="InterPro" id="IPR010982">
    <property type="entry name" value="Lambda_DNA-bd_dom_sf"/>
</dbReference>
<accession>A0A6J5C713</accession>
<dbReference type="Pfam" id="PF07883">
    <property type="entry name" value="Cupin_2"/>
    <property type="match status" value="1"/>
</dbReference>
<dbReference type="SMART" id="SM00530">
    <property type="entry name" value="HTH_XRE"/>
    <property type="match status" value="1"/>
</dbReference>
<dbReference type="InterPro" id="IPR001387">
    <property type="entry name" value="Cro/C1-type_HTH"/>
</dbReference>
<dbReference type="SUPFAM" id="SSF51182">
    <property type="entry name" value="RmlC-like cupins"/>
    <property type="match status" value="1"/>
</dbReference>
<dbReference type="GO" id="GO:0003700">
    <property type="term" value="F:DNA-binding transcription factor activity"/>
    <property type="evidence" value="ECO:0007669"/>
    <property type="project" value="TreeGrafter"/>
</dbReference>
<name>A0A6J5C713_9BURK</name>
<dbReference type="PROSITE" id="PS50943">
    <property type="entry name" value="HTH_CROC1"/>
    <property type="match status" value="1"/>
</dbReference>
<dbReference type="SUPFAM" id="SSF47413">
    <property type="entry name" value="lambda repressor-like DNA-binding domains"/>
    <property type="match status" value="1"/>
</dbReference>
<dbReference type="Gene3D" id="2.60.120.10">
    <property type="entry name" value="Jelly Rolls"/>
    <property type="match status" value="1"/>
</dbReference>
<dbReference type="AlphaFoldDB" id="A0A6J5C713"/>
<dbReference type="PANTHER" id="PTHR46797:SF20">
    <property type="entry name" value="BLR4304 PROTEIN"/>
    <property type="match status" value="1"/>
</dbReference>
<dbReference type="GO" id="GO:0005829">
    <property type="term" value="C:cytosol"/>
    <property type="evidence" value="ECO:0007669"/>
    <property type="project" value="TreeGrafter"/>
</dbReference>
<evidence type="ECO:0000259" key="3">
    <source>
        <dbReference type="PROSITE" id="PS50943"/>
    </source>
</evidence>
<organism evidence="4 5">
    <name type="scientific">Paraburkholderia rhynchosiae</name>
    <dbReference type="NCBI Taxonomy" id="487049"/>
    <lineage>
        <taxon>Bacteria</taxon>
        <taxon>Pseudomonadati</taxon>
        <taxon>Pseudomonadota</taxon>
        <taxon>Betaproteobacteria</taxon>
        <taxon>Burkholderiales</taxon>
        <taxon>Burkholderiaceae</taxon>
        <taxon>Paraburkholderia</taxon>
    </lineage>
</organism>
<dbReference type="Proteomes" id="UP000494205">
    <property type="component" value="Unassembled WGS sequence"/>
</dbReference>
<dbReference type="EMBL" id="CADIJZ010000025">
    <property type="protein sequence ID" value="CAB3727928.1"/>
    <property type="molecule type" value="Genomic_DNA"/>
</dbReference>
<dbReference type="Gene3D" id="1.10.260.40">
    <property type="entry name" value="lambda repressor-like DNA-binding domains"/>
    <property type="match status" value="1"/>
</dbReference>
<feature type="region of interest" description="Disordered" evidence="2">
    <location>
        <begin position="73"/>
        <end position="97"/>
    </location>
</feature>
<sequence length="291" mass="31559">MFMSPCVLTPVNTGQFETGPENINYAAADNCPVSNQKAQAPAQHLPTRGRHPLPNLPTTGANVIIGNTKYPPATGHKSSNPMDTHISKPAEPSTTDLGRRVRAARQSQDLTLETASRLCGVSRSTLSKVENGLMSPTFDVLQKIVLGLKIEIGELFGSTPKVSASGRRALTRKGEGQRHAYRGYQMELLATDLAHKAMLPFRIRISAHTLDAFDDWGRHEGEEFLYVISGSVCLYSELYAPTHLNAGDSLYFDSRTGHAAVSTSEEDAEVLWMATSADIPQAPAVSESPKK</sequence>
<dbReference type="InterPro" id="IPR014710">
    <property type="entry name" value="RmlC-like_jellyroll"/>
</dbReference>
<reference evidence="4 5" key="1">
    <citation type="submission" date="2020-04" db="EMBL/GenBank/DDBJ databases">
        <authorList>
            <person name="De Canck E."/>
        </authorList>
    </citation>
    <scope>NUCLEOTIDE SEQUENCE [LARGE SCALE GENOMIC DNA]</scope>
    <source>
        <strain evidence="4 5">LMG 27174</strain>
    </source>
</reference>
<proteinExistence type="predicted"/>